<feature type="domain" description="U1-type" evidence="4">
    <location>
        <begin position="420"/>
        <end position="454"/>
    </location>
</feature>
<dbReference type="EMBL" id="CM018039">
    <property type="protein sequence ID" value="KAA8536379.1"/>
    <property type="molecule type" value="Genomic_DNA"/>
</dbReference>
<evidence type="ECO:0000313" key="6">
    <source>
        <dbReference type="Proteomes" id="UP000325577"/>
    </source>
</evidence>
<evidence type="ECO:0000313" key="5">
    <source>
        <dbReference type="EMBL" id="KAA8536379.1"/>
    </source>
</evidence>
<dbReference type="SUPFAM" id="SSF57667">
    <property type="entry name" value="beta-beta-alpha zinc fingers"/>
    <property type="match status" value="2"/>
</dbReference>
<dbReference type="PANTHER" id="PTHR12300">
    <property type="entry name" value="HVA22-LIKE PROTEINS"/>
    <property type="match status" value="1"/>
</dbReference>
<dbReference type="InterPro" id="IPR004345">
    <property type="entry name" value="TB2_DP1_HVA22"/>
</dbReference>
<feature type="domain" description="U1-type" evidence="4">
    <location>
        <begin position="525"/>
        <end position="559"/>
    </location>
</feature>
<dbReference type="GO" id="GO:0003676">
    <property type="term" value="F:nucleic acid binding"/>
    <property type="evidence" value="ECO:0007669"/>
    <property type="project" value="InterPro"/>
</dbReference>
<evidence type="ECO:0000256" key="2">
    <source>
        <dbReference type="SAM" id="Phobius"/>
    </source>
</evidence>
<gene>
    <name evidence="5" type="ORF">F0562_028857</name>
</gene>
<feature type="signal peptide" evidence="3">
    <location>
        <begin position="1"/>
        <end position="22"/>
    </location>
</feature>
<dbReference type="Gene3D" id="3.30.160.60">
    <property type="entry name" value="Classic Zinc Finger"/>
    <property type="match status" value="2"/>
</dbReference>
<dbReference type="AlphaFoldDB" id="A0A5J5B110"/>
<keyword evidence="3" id="KW-0732">Signal</keyword>
<dbReference type="InterPro" id="IPR013087">
    <property type="entry name" value="Znf_C2H2_type"/>
</dbReference>
<evidence type="ECO:0000256" key="3">
    <source>
        <dbReference type="SAM" id="SignalP"/>
    </source>
</evidence>
<accession>A0A5J5B110</accession>
<dbReference type="Pfam" id="PF03134">
    <property type="entry name" value="TB2_DP1_HVA22"/>
    <property type="match status" value="1"/>
</dbReference>
<dbReference type="InterPro" id="IPR003604">
    <property type="entry name" value="Matrin/U1-like-C_Znf_C2H2"/>
</dbReference>
<evidence type="ECO:0000256" key="1">
    <source>
        <dbReference type="SAM" id="MobiDB-lite"/>
    </source>
</evidence>
<keyword evidence="6" id="KW-1185">Reference proteome</keyword>
<feature type="compositionally biased region" description="Low complexity" evidence="1">
    <location>
        <begin position="465"/>
        <end position="474"/>
    </location>
</feature>
<name>A0A5J5B110_9ASTE</name>
<organism evidence="5 6">
    <name type="scientific">Nyssa sinensis</name>
    <dbReference type="NCBI Taxonomy" id="561372"/>
    <lineage>
        <taxon>Eukaryota</taxon>
        <taxon>Viridiplantae</taxon>
        <taxon>Streptophyta</taxon>
        <taxon>Embryophyta</taxon>
        <taxon>Tracheophyta</taxon>
        <taxon>Spermatophyta</taxon>
        <taxon>Magnoliopsida</taxon>
        <taxon>eudicotyledons</taxon>
        <taxon>Gunneridae</taxon>
        <taxon>Pentapetalae</taxon>
        <taxon>asterids</taxon>
        <taxon>Cornales</taxon>
        <taxon>Nyssaceae</taxon>
        <taxon>Nyssa</taxon>
    </lineage>
</organism>
<protein>
    <recommendedName>
        <fullName evidence="4">U1-type domain-containing protein</fullName>
    </recommendedName>
</protein>
<reference evidence="5 6" key="1">
    <citation type="submission" date="2019-09" db="EMBL/GenBank/DDBJ databases">
        <title>A chromosome-level genome assembly of the Chinese tupelo Nyssa sinensis.</title>
        <authorList>
            <person name="Yang X."/>
            <person name="Kang M."/>
            <person name="Yang Y."/>
            <person name="Xiong H."/>
            <person name="Wang M."/>
            <person name="Zhang Z."/>
            <person name="Wang Z."/>
            <person name="Wu H."/>
            <person name="Ma T."/>
            <person name="Liu J."/>
            <person name="Xi Z."/>
        </authorList>
    </citation>
    <scope>NUCLEOTIDE SEQUENCE [LARGE SCALE GENOMIC DNA]</scope>
    <source>
        <strain evidence="5">J267</strain>
        <tissue evidence="5">Leaf</tissue>
    </source>
</reference>
<keyword evidence="2" id="KW-1133">Transmembrane helix</keyword>
<keyword evidence="2" id="KW-0472">Membrane</keyword>
<keyword evidence="2" id="KW-0812">Transmembrane</keyword>
<feature type="chain" id="PRO_5023824458" description="U1-type domain-containing protein" evidence="3">
    <location>
        <begin position="23"/>
        <end position="568"/>
    </location>
</feature>
<dbReference type="Proteomes" id="UP000325577">
    <property type="component" value="Linkage Group LG16"/>
</dbReference>
<dbReference type="GO" id="GO:0008270">
    <property type="term" value="F:zinc ion binding"/>
    <property type="evidence" value="ECO:0007669"/>
    <property type="project" value="InterPro"/>
</dbReference>
<dbReference type="OrthoDB" id="434647at2759"/>
<feature type="region of interest" description="Disordered" evidence="1">
    <location>
        <begin position="456"/>
        <end position="517"/>
    </location>
</feature>
<dbReference type="Pfam" id="PF12874">
    <property type="entry name" value="zf-met"/>
    <property type="match status" value="2"/>
</dbReference>
<feature type="transmembrane region" description="Helical" evidence="2">
    <location>
        <begin position="44"/>
        <end position="64"/>
    </location>
</feature>
<dbReference type="InterPro" id="IPR036236">
    <property type="entry name" value="Znf_C2H2_sf"/>
</dbReference>
<dbReference type="SMART" id="SM00451">
    <property type="entry name" value="ZnF_U1"/>
    <property type="match status" value="2"/>
</dbReference>
<feature type="compositionally biased region" description="Polar residues" evidence="1">
    <location>
        <begin position="505"/>
        <end position="514"/>
    </location>
</feature>
<sequence length="568" mass="62582">MGFLIFVVKCLGFLAWPLFALGYPLCASIRAIETNSNSDMQKLITYWIIFSLISLFELGFVNLIEWLPYWPYLKLMATCWLVIPHFDGAYHVYELLVRPCFLVNPQDVINMFNEPKEGLSLKQEDFLTVAERYLNENGAEALEKLIASKSKGAKPNHDVEVIKAEANTEKKVEASAIQMDCRDTRAVGKGLKFGDLNVAQEHIKAVEPAEKNAAAAGKSVGKGLKFEDLNVAQEHIKAVEPAEKNLAAAANQMDCRDTRAVGKGLKFEDLNVAQEHIKAVEPAEKNLAAAANQMDCRDTRAVGKGLKFEDLNVAQEHIKAMEPAEKNAAAAANQMDCRDTRAVGKGLKFEDLNVAQEHIKAMEPAEKNAAAAANQVKHAGPNLGQAEKTTAAAVEIKEMRAESAPGRENNPPETTSQKVQKEWACAICQVKMKSEIILNSHLEGKKHKAKCEELKASKQTEKNKGSSSSAANKSVHVNQEPQKRVSGNVPNHNETKKKKEKVQGAGTSEQGNQKNVKKTNAWMNQSKLWCTICNVRCPGEIDMASHLNGKKHLARIHEMIDSAPTGWD</sequence>
<proteinExistence type="predicted"/>
<dbReference type="PANTHER" id="PTHR12300:SF43">
    <property type="entry name" value="HVA22-LIKE PROTEIN"/>
    <property type="match status" value="1"/>
</dbReference>
<evidence type="ECO:0000259" key="4">
    <source>
        <dbReference type="SMART" id="SM00451"/>
    </source>
</evidence>